<evidence type="ECO:0000313" key="11">
    <source>
        <dbReference type="EMBL" id="KKR30479.1"/>
    </source>
</evidence>
<evidence type="ECO:0000256" key="10">
    <source>
        <dbReference type="ARBA" id="ARBA00032441"/>
    </source>
</evidence>
<evidence type="ECO:0000256" key="6">
    <source>
        <dbReference type="ARBA" id="ARBA00022723"/>
    </source>
</evidence>
<organism evidence="11 12">
    <name type="scientific">Candidatus Woesebacteria bacterium GW2011_GWA1_39_8</name>
    <dbReference type="NCBI Taxonomy" id="1618552"/>
    <lineage>
        <taxon>Bacteria</taxon>
        <taxon>Candidatus Woeseibacteriota</taxon>
    </lineage>
</organism>
<dbReference type="Proteomes" id="UP000034793">
    <property type="component" value="Unassembled WGS sequence"/>
</dbReference>
<name>A0A0G0PQP7_9BACT</name>
<dbReference type="PANTHER" id="PTHR33540:SF2">
    <property type="entry name" value="TRNA THREONYLCARBAMOYLADENOSINE BIOSYNTHESIS PROTEIN TSAE"/>
    <property type="match status" value="1"/>
</dbReference>
<protein>
    <recommendedName>
        <fullName evidence="3">tRNA threonylcarbamoyladenosine biosynthesis protein TsaE</fullName>
    </recommendedName>
    <alternativeName>
        <fullName evidence="10">t(6)A37 threonylcarbamoyladenosine biosynthesis protein TsaE</fullName>
    </alternativeName>
</protein>
<proteinExistence type="inferred from homology"/>
<dbReference type="AlphaFoldDB" id="A0A0G0PQP7"/>
<keyword evidence="4" id="KW-0963">Cytoplasm</keyword>
<comment type="caution">
    <text evidence="11">The sequence shown here is derived from an EMBL/GenBank/DDBJ whole genome shotgun (WGS) entry which is preliminary data.</text>
</comment>
<evidence type="ECO:0000256" key="3">
    <source>
        <dbReference type="ARBA" id="ARBA00019010"/>
    </source>
</evidence>
<sequence>MEIITEGTSETQEFGRKFAHSLTEKEVTTVTIALVGDLGAGKTTFIQGFAQGLGIDQRIISPTFILMRKYDVKIPGKLQNFYHVDLYRIEENVHEEVTNLGLQDVWKVAGNVVAIEWAEKVKVLVPTDTIWINFESLGENRRKITVS</sequence>
<comment type="subcellular location">
    <subcellularLocation>
        <location evidence="1">Cytoplasm</location>
    </subcellularLocation>
</comment>
<dbReference type="EMBL" id="LBXL01000006">
    <property type="protein sequence ID" value="KKR30479.1"/>
    <property type="molecule type" value="Genomic_DNA"/>
</dbReference>
<gene>
    <name evidence="11" type="ORF">UT61_C0006G0035</name>
</gene>
<evidence type="ECO:0000256" key="7">
    <source>
        <dbReference type="ARBA" id="ARBA00022741"/>
    </source>
</evidence>
<dbReference type="Gene3D" id="3.40.50.300">
    <property type="entry name" value="P-loop containing nucleotide triphosphate hydrolases"/>
    <property type="match status" value="1"/>
</dbReference>
<dbReference type="Pfam" id="PF02367">
    <property type="entry name" value="TsaE"/>
    <property type="match status" value="1"/>
</dbReference>
<dbReference type="NCBIfam" id="TIGR00150">
    <property type="entry name" value="T6A_YjeE"/>
    <property type="match status" value="1"/>
</dbReference>
<evidence type="ECO:0000256" key="9">
    <source>
        <dbReference type="ARBA" id="ARBA00022842"/>
    </source>
</evidence>
<dbReference type="GO" id="GO:0005524">
    <property type="term" value="F:ATP binding"/>
    <property type="evidence" value="ECO:0007669"/>
    <property type="project" value="UniProtKB-KW"/>
</dbReference>
<keyword evidence="8" id="KW-0067">ATP-binding</keyword>
<evidence type="ECO:0000256" key="5">
    <source>
        <dbReference type="ARBA" id="ARBA00022694"/>
    </source>
</evidence>
<evidence type="ECO:0000256" key="1">
    <source>
        <dbReference type="ARBA" id="ARBA00004496"/>
    </source>
</evidence>
<dbReference type="InterPro" id="IPR003442">
    <property type="entry name" value="T6A_TsaE"/>
</dbReference>
<evidence type="ECO:0000256" key="8">
    <source>
        <dbReference type="ARBA" id="ARBA00022840"/>
    </source>
</evidence>
<keyword evidence="9" id="KW-0460">Magnesium</keyword>
<dbReference type="InterPro" id="IPR027417">
    <property type="entry name" value="P-loop_NTPase"/>
</dbReference>
<keyword evidence="5" id="KW-0819">tRNA processing</keyword>
<keyword evidence="6" id="KW-0479">Metal-binding</keyword>
<accession>A0A0G0PQP7</accession>
<comment type="similarity">
    <text evidence="2">Belongs to the TsaE family.</text>
</comment>
<evidence type="ECO:0000256" key="2">
    <source>
        <dbReference type="ARBA" id="ARBA00007599"/>
    </source>
</evidence>
<evidence type="ECO:0000256" key="4">
    <source>
        <dbReference type="ARBA" id="ARBA00022490"/>
    </source>
</evidence>
<dbReference type="GO" id="GO:0002949">
    <property type="term" value="P:tRNA threonylcarbamoyladenosine modification"/>
    <property type="evidence" value="ECO:0007669"/>
    <property type="project" value="InterPro"/>
</dbReference>
<dbReference type="SUPFAM" id="SSF52540">
    <property type="entry name" value="P-loop containing nucleoside triphosphate hydrolases"/>
    <property type="match status" value="1"/>
</dbReference>
<dbReference type="PATRIC" id="fig|1618552.3.peg.276"/>
<keyword evidence="7" id="KW-0547">Nucleotide-binding</keyword>
<evidence type="ECO:0000313" key="12">
    <source>
        <dbReference type="Proteomes" id="UP000034793"/>
    </source>
</evidence>
<dbReference type="GO" id="GO:0046872">
    <property type="term" value="F:metal ion binding"/>
    <property type="evidence" value="ECO:0007669"/>
    <property type="project" value="UniProtKB-KW"/>
</dbReference>
<dbReference type="PANTHER" id="PTHR33540">
    <property type="entry name" value="TRNA THREONYLCARBAMOYLADENOSINE BIOSYNTHESIS PROTEIN TSAE"/>
    <property type="match status" value="1"/>
</dbReference>
<dbReference type="GO" id="GO:0005737">
    <property type="term" value="C:cytoplasm"/>
    <property type="evidence" value="ECO:0007669"/>
    <property type="project" value="UniProtKB-SubCell"/>
</dbReference>
<reference evidence="11 12" key="1">
    <citation type="journal article" date="2015" name="Nature">
        <title>rRNA introns, odd ribosomes, and small enigmatic genomes across a large radiation of phyla.</title>
        <authorList>
            <person name="Brown C.T."/>
            <person name="Hug L.A."/>
            <person name="Thomas B.C."/>
            <person name="Sharon I."/>
            <person name="Castelle C.J."/>
            <person name="Singh A."/>
            <person name="Wilkins M.J."/>
            <person name="Williams K.H."/>
            <person name="Banfield J.F."/>
        </authorList>
    </citation>
    <scope>NUCLEOTIDE SEQUENCE [LARGE SCALE GENOMIC DNA]</scope>
</reference>